<dbReference type="RefSeq" id="WP_070079752.1">
    <property type="nucleotide sequence ID" value="NZ_CP017415.1"/>
</dbReference>
<dbReference type="EMBL" id="CP017415">
    <property type="protein sequence ID" value="AOU99403.1"/>
    <property type="molecule type" value="Genomic_DNA"/>
</dbReference>
<gene>
    <name evidence="2" type="ORF">BI364_17040</name>
</gene>
<reference evidence="3" key="1">
    <citation type="submission" date="2016-09" db="EMBL/GenBank/DDBJ databases">
        <title>Acidihalobacter prosperus F5.</title>
        <authorList>
            <person name="Khaleque H.N."/>
            <person name="Ramsay J.P."/>
            <person name="Kaksonen A.H."/>
            <person name="Boxall N.J."/>
            <person name="Watkin E.L.J."/>
        </authorList>
    </citation>
    <scope>NUCLEOTIDE SEQUENCE [LARGE SCALE GENOMIC DNA]</scope>
    <source>
        <strain evidence="3">F5</strain>
    </source>
</reference>
<proteinExistence type="predicted"/>
<keyword evidence="3" id="KW-1185">Reference proteome</keyword>
<dbReference type="KEGG" id="aprs:BI364_17040"/>
<feature type="signal peptide" evidence="1">
    <location>
        <begin position="1"/>
        <end position="22"/>
    </location>
</feature>
<keyword evidence="1" id="KW-0732">Signal</keyword>
<evidence type="ECO:0008006" key="4">
    <source>
        <dbReference type="Google" id="ProtNLM"/>
    </source>
</evidence>
<dbReference type="AlphaFoldDB" id="A0A1D8ISL4"/>
<dbReference type="Proteomes" id="UP000095401">
    <property type="component" value="Chromosome"/>
</dbReference>
<feature type="chain" id="PRO_5009108400" description="FTP domain-containing protein" evidence="1">
    <location>
        <begin position="23"/>
        <end position="232"/>
    </location>
</feature>
<protein>
    <recommendedName>
        <fullName evidence="4">FTP domain-containing protein</fullName>
    </recommendedName>
</protein>
<evidence type="ECO:0000313" key="3">
    <source>
        <dbReference type="Proteomes" id="UP000095401"/>
    </source>
</evidence>
<evidence type="ECO:0000313" key="2">
    <source>
        <dbReference type="EMBL" id="AOU99403.1"/>
    </source>
</evidence>
<accession>A0A1D8ISL4</accession>
<name>A0A1D8ISL4_9GAMM</name>
<sequence>MKRYVYLSYALLGVAVAGMTVAAKPLISETHHNGVLQAEYSLADHAHLTMGIDSKHVTNASIDYGKSGIFGQKSVGYWIGHGKLISRFAAAGETETRGQVVNATRDPGLNVVASTIRVTPTHTQVNIAGHMGQVYHLRARINGQMHTWDAVLAKGGEMHRLNKAWSRLIAQLGPIQSSEEVATTMLAINLHPELYGYAPLKVGNTVELRRLRTDLSVARIYAPKTMNMSTEG</sequence>
<evidence type="ECO:0000256" key="1">
    <source>
        <dbReference type="SAM" id="SignalP"/>
    </source>
</evidence>
<organism evidence="2 3">
    <name type="scientific">Acidihalobacter yilgarnensis</name>
    <dbReference type="NCBI Taxonomy" id="2819280"/>
    <lineage>
        <taxon>Bacteria</taxon>
        <taxon>Pseudomonadati</taxon>
        <taxon>Pseudomonadota</taxon>
        <taxon>Gammaproteobacteria</taxon>
        <taxon>Chromatiales</taxon>
        <taxon>Ectothiorhodospiraceae</taxon>
        <taxon>Acidihalobacter</taxon>
    </lineage>
</organism>